<keyword evidence="12" id="KW-1185">Reference proteome</keyword>
<dbReference type="CDD" id="cd00383">
    <property type="entry name" value="trans_reg_C"/>
    <property type="match status" value="1"/>
</dbReference>
<evidence type="ECO:0000256" key="3">
    <source>
        <dbReference type="ARBA" id="ARBA00023012"/>
    </source>
</evidence>
<dbReference type="SUPFAM" id="SSF52172">
    <property type="entry name" value="CheY-like"/>
    <property type="match status" value="1"/>
</dbReference>
<evidence type="ECO:0000259" key="10">
    <source>
        <dbReference type="PROSITE" id="PS51755"/>
    </source>
</evidence>
<feature type="DNA-binding region" description="OmpR/PhoB-type" evidence="8">
    <location>
        <begin position="131"/>
        <end position="230"/>
    </location>
</feature>
<keyword evidence="4" id="KW-0805">Transcription regulation</keyword>
<dbReference type="InterPro" id="IPR039420">
    <property type="entry name" value="WalR-like"/>
</dbReference>
<dbReference type="GO" id="GO:0006355">
    <property type="term" value="P:regulation of DNA-templated transcription"/>
    <property type="evidence" value="ECO:0007669"/>
    <property type="project" value="InterPro"/>
</dbReference>
<keyword evidence="2 7" id="KW-0597">Phosphoprotein</keyword>
<evidence type="ECO:0000313" key="11">
    <source>
        <dbReference type="EMBL" id="GGH86195.1"/>
    </source>
</evidence>
<comment type="caution">
    <text evidence="11">The sequence shown here is derived from an EMBL/GenBank/DDBJ whole genome shotgun (WGS) entry which is preliminary data.</text>
</comment>
<sequence>MNDNVNILIIEDDEDINRLLCHIVSTNGYTPKPAYSGTEALIYIENQKWDMVLLDLMLPGLSGEEILRKVSTESAVPVIIISAKLKTETKIATLKAGADDYITKPFDIEEVSARIEACLRRYRRLSELPVNHQLYHKDLLLDTEAKKAFVKGSELKLTGLEYEILFLLMSSPKKVFTKANVFESVWHEAFHGDDNTINVHMSNIRHKLSKANPDEEYIETIWGMGYRLKT</sequence>
<dbReference type="SMART" id="SM00448">
    <property type="entry name" value="REC"/>
    <property type="match status" value="1"/>
</dbReference>
<dbReference type="InterPro" id="IPR036388">
    <property type="entry name" value="WH-like_DNA-bd_sf"/>
</dbReference>
<evidence type="ECO:0000313" key="12">
    <source>
        <dbReference type="Proteomes" id="UP000656813"/>
    </source>
</evidence>
<evidence type="ECO:0000256" key="5">
    <source>
        <dbReference type="ARBA" id="ARBA00023125"/>
    </source>
</evidence>
<comment type="subcellular location">
    <subcellularLocation>
        <location evidence="1">Cytoplasm</location>
    </subcellularLocation>
</comment>
<dbReference type="InterPro" id="IPR001867">
    <property type="entry name" value="OmpR/PhoB-type_DNA-bd"/>
</dbReference>
<evidence type="ECO:0000256" key="8">
    <source>
        <dbReference type="PROSITE-ProRule" id="PRU01091"/>
    </source>
</evidence>
<dbReference type="PROSITE" id="PS51755">
    <property type="entry name" value="OMPR_PHOB"/>
    <property type="match status" value="1"/>
</dbReference>
<proteinExistence type="predicted"/>
<dbReference type="Gene3D" id="3.40.50.2300">
    <property type="match status" value="1"/>
</dbReference>
<keyword evidence="6" id="KW-0804">Transcription</keyword>
<dbReference type="AlphaFoldDB" id="A0A8J3END3"/>
<dbReference type="Gene3D" id="6.10.250.690">
    <property type="match status" value="1"/>
</dbReference>
<feature type="modified residue" description="4-aspartylphosphate" evidence="7">
    <location>
        <position position="55"/>
    </location>
</feature>
<feature type="domain" description="Response regulatory" evidence="9">
    <location>
        <begin position="6"/>
        <end position="119"/>
    </location>
</feature>
<evidence type="ECO:0000256" key="1">
    <source>
        <dbReference type="ARBA" id="ARBA00004496"/>
    </source>
</evidence>
<evidence type="ECO:0000256" key="7">
    <source>
        <dbReference type="PROSITE-ProRule" id="PRU00169"/>
    </source>
</evidence>
<dbReference type="Gene3D" id="1.10.10.10">
    <property type="entry name" value="Winged helix-like DNA-binding domain superfamily/Winged helix DNA-binding domain"/>
    <property type="match status" value="1"/>
</dbReference>
<gene>
    <name evidence="11" type="ORF">GCM10007096_33330</name>
</gene>
<reference evidence="11" key="2">
    <citation type="submission" date="2020-09" db="EMBL/GenBank/DDBJ databases">
        <authorList>
            <person name="Sun Q."/>
            <person name="Zhou Y."/>
        </authorList>
    </citation>
    <scope>NUCLEOTIDE SEQUENCE</scope>
    <source>
        <strain evidence="11">CGMCC 1.12777</strain>
    </source>
</reference>
<evidence type="ECO:0000259" key="9">
    <source>
        <dbReference type="PROSITE" id="PS50110"/>
    </source>
</evidence>
<evidence type="ECO:0000256" key="4">
    <source>
        <dbReference type="ARBA" id="ARBA00023015"/>
    </source>
</evidence>
<dbReference type="InterPro" id="IPR001789">
    <property type="entry name" value="Sig_transdc_resp-reg_receiver"/>
</dbReference>
<accession>A0A8J3END3</accession>
<dbReference type="Pfam" id="PF00486">
    <property type="entry name" value="Trans_reg_C"/>
    <property type="match status" value="1"/>
</dbReference>
<dbReference type="FunFam" id="1.10.10.10:FF:000018">
    <property type="entry name" value="DNA-binding response regulator ResD"/>
    <property type="match status" value="1"/>
</dbReference>
<dbReference type="Proteomes" id="UP000656813">
    <property type="component" value="Unassembled WGS sequence"/>
</dbReference>
<dbReference type="GO" id="GO:0000976">
    <property type="term" value="F:transcription cis-regulatory region binding"/>
    <property type="evidence" value="ECO:0007669"/>
    <property type="project" value="TreeGrafter"/>
</dbReference>
<dbReference type="SMART" id="SM00862">
    <property type="entry name" value="Trans_reg_C"/>
    <property type="match status" value="1"/>
</dbReference>
<dbReference type="PANTHER" id="PTHR48111:SF2">
    <property type="entry name" value="RESPONSE REGULATOR SAER"/>
    <property type="match status" value="1"/>
</dbReference>
<keyword evidence="5 8" id="KW-0238">DNA-binding</keyword>
<evidence type="ECO:0000256" key="2">
    <source>
        <dbReference type="ARBA" id="ARBA00022553"/>
    </source>
</evidence>
<dbReference type="GO" id="GO:0005829">
    <property type="term" value="C:cytosol"/>
    <property type="evidence" value="ECO:0007669"/>
    <property type="project" value="TreeGrafter"/>
</dbReference>
<dbReference type="Pfam" id="PF00072">
    <property type="entry name" value="Response_reg"/>
    <property type="match status" value="1"/>
</dbReference>
<dbReference type="GO" id="GO:0000156">
    <property type="term" value="F:phosphorelay response regulator activity"/>
    <property type="evidence" value="ECO:0007669"/>
    <property type="project" value="TreeGrafter"/>
</dbReference>
<feature type="domain" description="OmpR/PhoB-type" evidence="10">
    <location>
        <begin position="131"/>
        <end position="230"/>
    </location>
</feature>
<name>A0A8J3END3_9BACL</name>
<organism evidence="11 12">
    <name type="scientific">Pullulanibacillus pueri</name>
    <dbReference type="NCBI Taxonomy" id="1437324"/>
    <lineage>
        <taxon>Bacteria</taxon>
        <taxon>Bacillati</taxon>
        <taxon>Bacillota</taxon>
        <taxon>Bacilli</taxon>
        <taxon>Bacillales</taxon>
        <taxon>Sporolactobacillaceae</taxon>
        <taxon>Pullulanibacillus</taxon>
    </lineage>
</organism>
<dbReference type="GO" id="GO:0032993">
    <property type="term" value="C:protein-DNA complex"/>
    <property type="evidence" value="ECO:0007669"/>
    <property type="project" value="TreeGrafter"/>
</dbReference>
<protein>
    <submittedName>
        <fullName evidence="11">DNA-binding response regulator</fullName>
    </submittedName>
</protein>
<keyword evidence="3" id="KW-0902">Two-component regulatory system</keyword>
<evidence type="ECO:0000256" key="6">
    <source>
        <dbReference type="ARBA" id="ARBA00023163"/>
    </source>
</evidence>
<dbReference type="PANTHER" id="PTHR48111">
    <property type="entry name" value="REGULATOR OF RPOS"/>
    <property type="match status" value="1"/>
</dbReference>
<dbReference type="PROSITE" id="PS50110">
    <property type="entry name" value="RESPONSE_REGULATORY"/>
    <property type="match status" value="1"/>
</dbReference>
<dbReference type="RefSeq" id="WP_188498520.1">
    <property type="nucleotide sequence ID" value="NZ_BMFV01000031.1"/>
</dbReference>
<reference evidence="11" key="1">
    <citation type="journal article" date="2014" name="Int. J. Syst. Evol. Microbiol.">
        <title>Complete genome sequence of Corynebacterium casei LMG S-19264T (=DSM 44701T), isolated from a smear-ripened cheese.</title>
        <authorList>
            <consortium name="US DOE Joint Genome Institute (JGI-PGF)"/>
            <person name="Walter F."/>
            <person name="Albersmeier A."/>
            <person name="Kalinowski J."/>
            <person name="Ruckert C."/>
        </authorList>
    </citation>
    <scope>NUCLEOTIDE SEQUENCE</scope>
    <source>
        <strain evidence="11">CGMCC 1.12777</strain>
    </source>
</reference>
<dbReference type="InterPro" id="IPR011006">
    <property type="entry name" value="CheY-like_superfamily"/>
</dbReference>
<dbReference type="EMBL" id="BMFV01000031">
    <property type="protein sequence ID" value="GGH86195.1"/>
    <property type="molecule type" value="Genomic_DNA"/>
</dbReference>